<protein>
    <recommendedName>
        <fullName evidence="1">Schlafen AlbA-2 domain-containing protein</fullName>
    </recommendedName>
</protein>
<reference evidence="2 3" key="1">
    <citation type="submission" date="2017-09" db="EMBL/GenBank/DDBJ databases">
        <title>Depth-based differentiation of microbial function through sediment-hosted aquifers and enrichment of novel symbionts in the deep terrestrial subsurface.</title>
        <authorList>
            <person name="Probst A.J."/>
            <person name="Ladd B."/>
            <person name="Jarett J.K."/>
            <person name="Geller-Mcgrath D.E."/>
            <person name="Sieber C.M."/>
            <person name="Emerson J.B."/>
            <person name="Anantharaman K."/>
            <person name="Thomas B.C."/>
            <person name="Malmstrom R."/>
            <person name="Stieglmeier M."/>
            <person name="Klingl A."/>
            <person name="Woyke T."/>
            <person name="Ryan C.M."/>
            <person name="Banfield J.F."/>
        </authorList>
    </citation>
    <scope>NUCLEOTIDE SEQUENCE [LARGE SCALE GENOMIC DNA]</scope>
    <source>
        <strain evidence="2">CG23_combo_of_CG06-09_8_20_14_all_37_13</strain>
    </source>
</reference>
<dbReference type="InterPro" id="IPR007421">
    <property type="entry name" value="Schlafen_AlbA_2_dom"/>
</dbReference>
<comment type="caution">
    <text evidence="2">The sequence shown here is derived from an EMBL/GenBank/DDBJ whole genome shotgun (WGS) entry which is preliminary data.</text>
</comment>
<dbReference type="Proteomes" id="UP000231480">
    <property type="component" value="Unassembled WGS sequence"/>
</dbReference>
<dbReference type="PANTHER" id="PTHR30595">
    <property type="entry name" value="GLPR-RELATED TRANSCRIPTIONAL REPRESSOR"/>
    <property type="match status" value="1"/>
</dbReference>
<feature type="domain" description="Schlafen AlbA-2" evidence="1">
    <location>
        <begin position="14"/>
        <end position="103"/>
    </location>
</feature>
<gene>
    <name evidence="2" type="ORF">COX44_00915</name>
</gene>
<dbReference type="InterPro" id="IPR038461">
    <property type="entry name" value="Schlafen_AlbA_2_dom_sf"/>
</dbReference>
<sequence length="111" mass="12449">MTKKQLQFILKQGENSKIEFKESLEKNIVKDICAFANSSGGKIFLGVDDNNQPKGIKITNRLKSQIQDLAQNCDPAIKVNLKEAGNILIIEVPEGSNKPYQCFKGKTRRKI</sequence>
<dbReference type="PANTHER" id="PTHR30595:SF6">
    <property type="entry name" value="SCHLAFEN ALBA-2 DOMAIN-CONTAINING PROTEIN"/>
    <property type="match status" value="1"/>
</dbReference>
<organism evidence="2 3">
    <name type="scientific">Candidatus Portnoybacteria bacterium CG23_combo_of_CG06-09_8_20_14_all_37_13</name>
    <dbReference type="NCBI Taxonomy" id="1974819"/>
    <lineage>
        <taxon>Bacteria</taxon>
        <taxon>Candidatus Portnoyibacteriota</taxon>
    </lineage>
</organism>
<dbReference type="Gene3D" id="3.30.950.30">
    <property type="entry name" value="Schlafen, AAA domain"/>
    <property type="match status" value="1"/>
</dbReference>
<dbReference type="EMBL" id="PCRH01000019">
    <property type="protein sequence ID" value="PIP17265.1"/>
    <property type="molecule type" value="Genomic_DNA"/>
</dbReference>
<evidence type="ECO:0000259" key="1">
    <source>
        <dbReference type="Pfam" id="PF04326"/>
    </source>
</evidence>
<dbReference type="AlphaFoldDB" id="A0A2G9YDF8"/>
<accession>A0A2G9YDF8</accession>
<proteinExistence type="predicted"/>
<evidence type="ECO:0000313" key="3">
    <source>
        <dbReference type="Proteomes" id="UP000231480"/>
    </source>
</evidence>
<dbReference type="Pfam" id="PF04326">
    <property type="entry name" value="SLFN_AlbA_2"/>
    <property type="match status" value="1"/>
</dbReference>
<name>A0A2G9YDF8_9BACT</name>
<evidence type="ECO:0000313" key="2">
    <source>
        <dbReference type="EMBL" id="PIP17265.1"/>
    </source>
</evidence>